<evidence type="ECO:0000313" key="2">
    <source>
        <dbReference type="Proteomes" id="UP001225611"/>
    </source>
</evidence>
<gene>
    <name evidence="1" type="ORF">KZ699_19510</name>
</gene>
<reference evidence="1 2" key="1">
    <citation type="journal article" date="2023" name="Syst. Appl. Microbiol.">
        <title>Agrobacterium cucumeris sp. nov. isolated from crazy roots on cucumber (Cucumis sativus).</title>
        <authorList>
            <person name="Warabieda M."/>
            <person name="Kuzmanovic N."/>
            <person name="Trzcinski P."/>
            <person name="Pulawska J."/>
        </authorList>
    </citation>
    <scope>NUCLEOTIDE SEQUENCE [LARGE SCALE GENOMIC DNA]</scope>
    <source>
        <strain evidence="1 2">O132</strain>
    </source>
</reference>
<organism evidence="1 2">
    <name type="scientific">Agrobacterium cucumeris</name>
    <dbReference type="NCBI Taxonomy" id="2862866"/>
    <lineage>
        <taxon>Bacteria</taxon>
        <taxon>Pseudomonadati</taxon>
        <taxon>Pseudomonadota</taxon>
        <taxon>Alphaproteobacteria</taxon>
        <taxon>Hyphomicrobiales</taxon>
        <taxon>Rhizobiaceae</taxon>
        <taxon>Rhizobium/Agrobacterium group</taxon>
        <taxon>Agrobacterium</taxon>
    </lineage>
</organism>
<dbReference type="EMBL" id="CP080388">
    <property type="protein sequence ID" value="WHO10684.1"/>
    <property type="molecule type" value="Genomic_DNA"/>
</dbReference>
<keyword evidence="2" id="KW-1185">Reference proteome</keyword>
<proteinExistence type="predicted"/>
<evidence type="ECO:0000313" key="1">
    <source>
        <dbReference type="EMBL" id="WHO10684.1"/>
    </source>
</evidence>
<protein>
    <recommendedName>
        <fullName evidence="3">AbiV family abortive infection protein</fullName>
    </recommendedName>
</protein>
<name>A0ABY8RUD8_9HYPH</name>
<evidence type="ECO:0008006" key="3">
    <source>
        <dbReference type="Google" id="ProtNLM"/>
    </source>
</evidence>
<dbReference type="RefSeq" id="WP_269698900.1">
    <property type="nucleotide sequence ID" value="NZ_CP080388.1"/>
</dbReference>
<accession>A0ABY8RUD8</accession>
<dbReference type="Proteomes" id="UP001225611">
    <property type="component" value="Chromosome 2"/>
</dbReference>
<sequence length="191" mass="21730">MTRTPRQQKYFGLRSSTDLFLKLVYDIERLRNANSSTAIQYAAIDAAVTGSHILDWVLVELDSKAYLRLTGLKKGKKIKKGEVGPIQTFIHLNEKEMPAIDYCRRIANNVKHRTSELGGPMKDMAIGSTVKLIWKDKKLTDTHPTAYIQKEPGGEKINVLDLFDSMAEQWHDFLVGEGLWVEQPPDWDDQA</sequence>